<feature type="compositionally biased region" description="Basic and acidic residues" evidence="1">
    <location>
        <begin position="420"/>
        <end position="432"/>
    </location>
</feature>
<protein>
    <submittedName>
        <fullName evidence="3">Uncharacterized protein</fullName>
    </submittedName>
</protein>
<feature type="compositionally biased region" description="Polar residues" evidence="1">
    <location>
        <begin position="408"/>
        <end position="417"/>
    </location>
</feature>
<feature type="region of interest" description="Disordered" evidence="1">
    <location>
        <begin position="310"/>
        <end position="355"/>
    </location>
</feature>
<sequence length="663" mass="73760">MAEEDAITFEPPSPQDNYFMQPSNDGGLFHQTSFEQPVFTPQDQFSSPFSVPQYQFDQEPMDHQFSPFPLPSSQRQYIPVEISPSQQQPPSVLQNRFQGPLSTFTDQQPYSVQRDESINPGEEFLMFGNMPSASTTFYEKTWSERGLKTPDNVVINGDNPELREVLKNQAPASNIVAAAQRKRRKRKNPSDQTITSDSNIENNKDNTSNIAAEITPANIFGNNNAPTTMPSSEMPPIRSETISSQSKEASEKPKGFTPAELARLARVTQDISQKLQTEMQNEPYWGNGSYNPHPSTYAVNLLMQPRYAPPTNIRPVRYPPLQPPPSSSHIRPPPSSRNDHSNISSHPQISDKSDTGVENSILSQLLEEEHSPLKQPPLSHYEIHKEHYAQKLGIPVNKDNGNDGGANQPISSSGNSRRGSKTDTSEILRLDLNKPGPCNKDIISSVSSPPNLNLPGTSAPTNYIDSAPGPSGSKQTSGGTVARNKKPSQNPNITMEEIIAQLSENDPNYKLVPRNDNQQSAGLSSGVPLQQNATTRFLPQIPSYSNRPIAEHYIIPPAPPGPQRVLRFFRPERPPPRPRPPPPSYEVPLTYPTHTHIPAHYSPNSVVKNGDIKHMENAEFDRLPPSYIQQPAQIPHLMPRDPVPRFSNNSSMYSEEQNAQLRE</sequence>
<feature type="region of interest" description="Disordered" evidence="1">
    <location>
        <begin position="164"/>
        <end position="258"/>
    </location>
</feature>
<feature type="compositionally biased region" description="Polar residues" evidence="1">
    <location>
        <begin position="190"/>
        <end position="210"/>
    </location>
</feature>
<feature type="compositionally biased region" description="Polar residues" evidence="1">
    <location>
        <begin position="646"/>
        <end position="663"/>
    </location>
</feature>
<accession>A0A914Q8G2</accession>
<proteinExistence type="predicted"/>
<organism evidence="2 3">
    <name type="scientific">Panagrolaimus davidi</name>
    <dbReference type="NCBI Taxonomy" id="227884"/>
    <lineage>
        <taxon>Eukaryota</taxon>
        <taxon>Metazoa</taxon>
        <taxon>Ecdysozoa</taxon>
        <taxon>Nematoda</taxon>
        <taxon>Chromadorea</taxon>
        <taxon>Rhabditida</taxon>
        <taxon>Tylenchina</taxon>
        <taxon>Panagrolaimomorpha</taxon>
        <taxon>Panagrolaimoidea</taxon>
        <taxon>Panagrolaimidae</taxon>
        <taxon>Panagrolaimus</taxon>
    </lineage>
</organism>
<feature type="compositionally biased region" description="Pro residues" evidence="1">
    <location>
        <begin position="317"/>
        <end position="335"/>
    </location>
</feature>
<name>A0A914Q8G2_9BILA</name>
<feature type="region of interest" description="Disordered" evidence="1">
    <location>
        <begin position="394"/>
        <end position="491"/>
    </location>
</feature>
<feature type="compositionally biased region" description="Polar residues" evidence="1">
    <location>
        <begin position="220"/>
        <end position="231"/>
    </location>
</feature>
<dbReference type="WBParaSite" id="PDA_v2.g23446.t1">
    <property type="protein sequence ID" value="PDA_v2.g23446.t1"/>
    <property type="gene ID" value="PDA_v2.g23446"/>
</dbReference>
<feature type="compositionally biased region" description="Polar residues" evidence="1">
    <location>
        <begin position="15"/>
        <end position="56"/>
    </location>
</feature>
<feature type="compositionally biased region" description="Polar residues" evidence="1">
    <location>
        <begin position="92"/>
        <end position="111"/>
    </location>
</feature>
<feature type="compositionally biased region" description="Low complexity" evidence="1">
    <location>
        <begin position="444"/>
        <end position="455"/>
    </location>
</feature>
<reference evidence="3" key="1">
    <citation type="submission" date="2022-11" db="UniProtKB">
        <authorList>
            <consortium name="WormBaseParasite"/>
        </authorList>
    </citation>
    <scope>IDENTIFICATION</scope>
</reference>
<evidence type="ECO:0000313" key="3">
    <source>
        <dbReference type="WBParaSite" id="PDA_v2.g23446.t1"/>
    </source>
</evidence>
<feature type="region of interest" description="Disordered" evidence="1">
    <location>
        <begin position="634"/>
        <end position="663"/>
    </location>
</feature>
<feature type="region of interest" description="Disordered" evidence="1">
    <location>
        <begin position="1"/>
        <end position="113"/>
    </location>
</feature>
<evidence type="ECO:0000313" key="2">
    <source>
        <dbReference type="Proteomes" id="UP000887578"/>
    </source>
</evidence>
<dbReference type="Proteomes" id="UP000887578">
    <property type="component" value="Unplaced"/>
</dbReference>
<keyword evidence="2" id="KW-1185">Reference proteome</keyword>
<evidence type="ECO:0000256" key="1">
    <source>
        <dbReference type="SAM" id="MobiDB-lite"/>
    </source>
</evidence>
<dbReference type="AlphaFoldDB" id="A0A914Q8G2"/>